<sequence length="177" mass="19837">MTTLSTSEEPYSVILHGDAYINNILFHYPSNVISTPDKVCLVDFQMSRYGSPALDLSFILQLSLTADTRRNYRQLLRVYHDSLCEFVLDLDSNPEVFSFSALEEEMKKYSAFGMAMALVAVPGTLNEDSGPMDSFSADTDGNYIVRAISSSFENMSDKCEKKIIELLSEALTHGYLK</sequence>
<dbReference type="EMBL" id="JAJSOF020000038">
    <property type="protein sequence ID" value="KAJ4427555.1"/>
    <property type="molecule type" value="Genomic_DNA"/>
</dbReference>
<proteinExistence type="predicted"/>
<keyword evidence="2" id="KW-1185">Reference proteome</keyword>
<dbReference type="PANTHER" id="PTHR11012">
    <property type="entry name" value="PROTEIN KINASE-LIKE DOMAIN-CONTAINING"/>
    <property type="match status" value="1"/>
</dbReference>
<dbReference type="SUPFAM" id="SSF56112">
    <property type="entry name" value="Protein kinase-like (PK-like)"/>
    <property type="match status" value="1"/>
</dbReference>
<reference evidence="1 2" key="1">
    <citation type="journal article" date="2022" name="Allergy">
        <title>Genome assembly and annotation of Periplaneta americana reveal a comprehensive cockroach allergen profile.</title>
        <authorList>
            <person name="Wang L."/>
            <person name="Xiong Q."/>
            <person name="Saelim N."/>
            <person name="Wang L."/>
            <person name="Nong W."/>
            <person name="Wan A.T."/>
            <person name="Shi M."/>
            <person name="Liu X."/>
            <person name="Cao Q."/>
            <person name="Hui J.H.L."/>
            <person name="Sookrung N."/>
            <person name="Leung T.F."/>
            <person name="Tungtrongchitr A."/>
            <person name="Tsui S.K.W."/>
        </authorList>
    </citation>
    <scope>NUCLEOTIDE SEQUENCE [LARGE SCALE GENOMIC DNA]</scope>
    <source>
        <strain evidence="1">PWHHKU_190912</strain>
    </source>
</reference>
<comment type="caution">
    <text evidence="1">The sequence shown here is derived from an EMBL/GenBank/DDBJ whole genome shotgun (WGS) entry which is preliminary data.</text>
</comment>
<protein>
    <recommendedName>
        <fullName evidence="3">CHK kinase-like domain-containing protein</fullName>
    </recommendedName>
</protein>
<evidence type="ECO:0000313" key="2">
    <source>
        <dbReference type="Proteomes" id="UP001148838"/>
    </source>
</evidence>
<dbReference type="PANTHER" id="PTHR11012:SF30">
    <property type="entry name" value="PROTEIN KINASE-LIKE DOMAIN-CONTAINING"/>
    <property type="match status" value="1"/>
</dbReference>
<evidence type="ECO:0008006" key="3">
    <source>
        <dbReference type="Google" id="ProtNLM"/>
    </source>
</evidence>
<accession>A0ABQ8S0Y6</accession>
<name>A0ABQ8S0Y6_PERAM</name>
<organism evidence="1 2">
    <name type="scientific">Periplaneta americana</name>
    <name type="common">American cockroach</name>
    <name type="synonym">Blatta americana</name>
    <dbReference type="NCBI Taxonomy" id="6978"/>
    <lineage>
        <taxon>Eukaryota</taxon>
        <taxon>Metazoa</taxon>
        <taxon>Ecdysozoa</taxon>
        <taxon>Arthropoda</taxon>
        <taxon>Hexapoda</taxon>
        <taxon>Insecta</taxon>
        <taxon>Pterygota</taxon>
        <taxon>Neoptera</taxon>
        <taxon>Polyneoptera</taxon>
        <taxon>Dictyoptera</taxon>
        <taxon>Blattodea</taxon>
        <taxon>Blattoidea</taxon>
        <taxon>Blattidae</taxon>
        <taxon>Blattinae</taxon>
        <taxon>Periplaneta</taxon>
    </lineage>
</organism>
<dbReference type="InterPro" id="IPR011009">
    <property type="entry name" value="Kinase-like_dom_sf"/>
</dbReference>
<dbReference type="Proteomes" id="UP001148838">
    <property type="component" value="Unassembled WGS sequence"/>
</dbReference>
<dbReference type="Pfam" id="PF02958">
    <property type="entry name" value="EcKL"/>
    <property type="match status" value="1"/>
</dbReference>
<dbReference type="Gene3D" id="3.90.1200.10">
    <property type="match status" value="1"/>
</dbReference>
<dbReference type="InterPro" id="IPR004119">
    <property type="entry name" value="EcKL"/>
</dbReference>
<gene>
    <name evidence="1" type="ORF">ANN_25203</name>
</gene>
<evidence type="ECO:0000313" key="1">
    <source>
        <dbReference type="EMBL" id="KAJ4427555.1"/>
    </source>
</evidence>